<name>A0ACB7ZYV4_9AGAM</name>
<organism evidence="1 2">
    <name type="scientific">Hygrophoropsis aurantiaca</name>
    <dbReference type="NCBI Taxonomy" id="72124"/>
    <lineage>
        <taxon>Eukaryota</taxon>
        <taxon>Fungi</taxon>
        <taxon>Dikarya</taxon>
        <taxon>Basidiomycota</taxon>
        <taxon>Agaricomycotina</taxon>
        <taxon>Agaricomycetes</taxon>
        <taxon>Agaricomycetidae</taxon>
        <taxon>Boletales</taxon>
        <taxon>Coniophorineae</taxon>
        <taxon>Hygrophoropsidaceae</taxon>
        <taxon>Hygrophoropsis</taxon>
    </lineage>
</organism>
<comment type="caution">
    <text evidence="1">The sequence shown here is derived from an EMBL/GenBank/DDBJ whole genome shotgun (WGS) entry which is preliminary data.</text>
</comment>
<gene>
    <name evidence="1" type="ORF">BJ138DRAFT_1117754</name>
</gene>
<proteinExistence type="predicted"/>
<reference evidence="1" key="1">
    <citation type="journal article" date="2021" name="New Phytol.">
        <title>Evolutionary innovations through gain and loss of genes in the ectomycorrhizal Boletales.</title>
        <authorList>
            <person name="Wu G."/>
            <person name="Miyauchi S."/>
            <person name="Morin E."/>
            <person name="Kuo A."/>
            <person name="Drula E."/>
            <person name="Varga T."/>
            <person name="Kohler A."/>
            <person name="Feng B."/>
            <person name="Cao Y."/>
            <person name="Lipzen A."/>
            <person name="Daum C."/>
            <person name="Hundley H."/>
            <person name="Pangilinan J."/>
            <person name="Johnson J."/>
            <person name="Barry K."/>
            <person name="LaButti K."/>
            <person name="Ng V."/>
            <person name="Ahrendt S."/>
            <person name="Min B."/>
            <person name="Choi I.G."/>
            <person name="Park H."/>
            <person name="Plett J.M."/>
            <person name="Magnuson J."/>
            <person name="Spatafora J.W."/>
            <person name="Nagy L.G."/>
            <person name="Henrissat B."/>
            <person name="Grigoriev I.V."/>
            <person name="Yang Z.L."/>
            <person name="Xu J."/>
            <person name="Martin F.M."/>
        </authorList>
    </citation>
    <scope>NUCLEOTIDE SEQUENCE</scope>
    <source>
        <strain evidence="1">ATCC 28755</strain>
    </source>
</reference>
<keyword evidence="2" id="KW-1185">Reference proteome</keyword>
<dbReference type="EMBL" id="MU268048">
    <property type="protein sequence ID" value="KAH7906240.1"/>
    <property type="molecule type" value="Genomic_DNA"/>
</dbReference>
<protein>
    <submittedName>
        <fullName evidence="1">Uncharacterized protein</fullName>
    </submittedName>
</protein>
<dbReference type="Proteomes" id="UP000790377">
    <property type="component" value="Unassembled WGS sequence"/>
</dbReference>
<sequence length="162" mass="18429">MSVSDDNNPDFGDQTSNTANLVPPPNDAAPAGSTHENVDSHLVPSPDDALNDSAHENVNPQAYVEKFMKNWAKGQRLEFLNSHLPGYTTAVTSMRKAIRAWLEYRIPKNKKIGRRANAENDPWARFLKQLARLEQHKPRALQAHQRWSKDHFDTDVKTDFDK</sequence>
<accession>A0ACB7ZYV4</accession>
<evidence type="ECO:0000313" key="1">
    <source>
        <dbReference type="EMBL" id="KAH7906240.1"/>
    </source>
</evidence>
<evidence type="ECO:0000313" key="2">
    <source>
        <dbReference type="Proteomes" id="UP000790377"/>
    </source>
</evidence>